<dbReference type="InterPro" id="IPR020948">
    <property type="entry name" value="P_starv_induced_PsiE-like"/>
</dbReference>
<evidence type="ECO:0000256" key="6">
    <source>
        <dbReference type="SAM" id="Phobius"/>
    </source>
</evidence>
<reference evidence="7 8" key="1">
    <citation type="submission" date="2020-07" db="EMBL/GenBank/DDBJ databases">
        <title>Complete Genome Sequence of an acetic acid bacterium, Acetobacter aceti JCM20276.</title>
        <authorList>
            <person name="Hirose Y."/>
            <person name="Mihara H."/>
        </authorList>
    </citation>
    <scope>NUCLEOTIDE SEQUENCE [LARGE SCALE GENOMIC DNA]</scope>
    <source>
        <strain evidence="7 8">JCM20276</strain>
    </source>
</reference>
<evidence type="ECO:0000256" key="4">
    <source>
        <dbReference type="ARBA" id="ARBA00022989"/>
    </source>
</evidence>
<evidence type="ECO:0000313" key="7">
    <source>
        <dbReference type="EMBL" id="BCI68551.1"/>
    </source>
</evidence>
<dbReference type="Pfam" id="PF06146">
    <property type="entry name" value="PsiE"/>
    <property type="match status" value="1"/>
</dbReference>
<name>A0A6S6PPE5_ACEAC</name>
<keyword evidence="3 6" id="KW-0812">Transmembrane</keyword>
<evidence type="ECO:0000256" key="3">
    <source>
        <dbReference type="ARBA" id="ARBA00022692"/>
    </source>
</evidence>
<feature type="transmembrane region" description="Helical" evidence="6">
    <location>
        <begin position="139"/>
        <end position="156"/>
    </location>
</feature>
<evidence type="ECO:0000256" key="2">
    <source>
        <dbReference type="ARBA" id="ARBA00022475"/>
    </source>
</evidence>
<keyword evidence="2" id="KW-1003">Cell membrane</keyword>
<keyword evidence="5 6" id="KW-0472">Membrane</keyword>
<dbReference type="EMBL" id="AP023326">
    <property type="protein sequence ID" value="BCI68551.1"/>
    <property type="molecule type" value="Genomic_DNA"/>
</dbReference>
<feature type="transmembrane region" description="Helical" evidence="6">
    <location>
        <begin position="108"/>
        <end position="127"/>
    </location>
</feature>
<evidence type="ECO:0000256" key="5">
    <source>
        <dbReference type="ARBA" id="ARBA00023136"/>
    </source>
</evidence>
<accession>A0A6S6PPE5</accession>
<comment type="subcellular location">
    <subcellularLocation>
        <location evidence="1">Cell membrane</location>
        <topology evidence="1">Multi-pass membrane protein</topology>
    </subcellularLocation>
</comment>
<evidence type="ECO:0000313" key="8">
    <source>
        <dbReference type="Proteomes" id="UP000515220"/>
    </source>
</evidence>
<proteinExistence type="predicted"/>
<evidence type="ECO:0008006" key="9">
    <source>
        <dbReference type="Google" id="ProtNLM"/>
    </source>
</evidence>
<protein>
    <recommendedName>
        <fullName evidence="9">Protein PsiE</fullName>
    </recommendedName>
</protein>
<sequence>MDGSGDGKEPHDPFSREALRLGRSFREMNLYEGFELLIMLILTALIMIITAIATWSLTKEVWRLAWFGQISPDNAPTFQSVFGNIFTVIIALEFKSSLRISLSHNKDVVRVRTIVLIALLAVSRKFIILDLNEVRPMEMIAFSAAVLALGVVYWLIREQDTRVAAQAARFSAVEKAPHDQPSHTQE</sequence>
<keyword evidence="4 6" id="KW-1133">Transmembrane helix</keyword>
<feature type="transmembrane region" description="Helical" evidence="6">
    <location>
        <begin position="36"/>
        <end position="57"/>
    </location>
</feature>
<dbReference type="GO" id="GO:0005886">
    <property type="term" value="C:plasma membrane"/>
    <property type="evidence" value="ECO:0007669"/>
    <property type="project" value="UniProtKB-SubCell"/>
</dbReference>
<dbReference type="Proteomes" id="UP000515220">
    <property type="component" value="Chromosome"/>
</dbReference>
<organism evidence="7 8">
    <name type="scientific">Acetobacter aceti</name>
    <dbReference type="NCBI Taxonomy" id="435"/>
    <lineage>
        <taxon>Bacteria</taxon>
        <taxon>Pseudomonadati</taxon>
        <taxon>Pseudomonadota</taxon>
        <taxon>Alphaproteobacteria</taxon>
        <taxon>Acetobacterales</taxon>
        <taxon>Acetobacteraceae</taxon>
        <taxon>Acetobacter</taxon>
        <taxon>Acetobacter subgen. Acetobacter</taxon>
    </lineage>
</organism>
<feature type="transmembrane region" description="Helical" evidence="6">
    <location>
        <begin position="77"/>
        <end position="96"/>
    </location>
</feature>
<evidence type="ECO:0000256" key="1">
    <source>
        <dbReference type="ARBA" id="ARBA00004651"/>
    </source>
</evidence>
<gene>
    <name evidence="7" type="ORF">AAJCM20276_31750</name>
</gene>
<dbReference type="RefSeq" id="WP_099347546.1">
    <property type="nucleotide sequence ID" value="NZ_AP023326.1"/>
</dbReference>
<dbReference type="AlphaFoldDB" id="A0A6S6PPE5"/>